<dbReference type="EMBL" id="JAWPEI010000002">
    <property type="protein sequence ID" value="KAK4734727.1"/>
    <property type="molecule type" value="Genomic_DNA"/>
</dbReference>
<dbReference type="InterPro" id="IPR025558">
    <property type="entry name" value="DUF4283"/>
</dbReference>
<comment type="caution">
    <text evidence="2">The sequence shown here is derived from an EMBL/GenBank/DDBJ whole genome shotgun (WGS) entry which is preliminary data.</text>
</comment>
<sequence length="150" mass="17437">METNRASYADRSRMRFYIAKFNKPENMQKTLHEGPWFVIGSFLSVRRWEPNFVPNETMEYHTAIWMRLPQLPTKFYDTDILEKIGNRLGGLLKIDSCTSATLRGRYARICIQVPIGKPLQGDVQIRNHTQKVVYEGEGILCTSCGEIWHI</sequence>
<reference evidence="2 3" key="1">
    <citation type="submission" date="2023-10" db="EMBL/GenBank/DDBJ databases">
        <title>Genome-Wide Identification Analysis in wild type Solanum Pinnatisectum Reveals Some Genes Defensing Phytophthora Infestans.</title>
        <authorList>
            <person name="Sun C."/>
        </authorList>
    </citation>
    <scope>NUCLEOTIDE SEQUENCE [LARGE SCALE GENOMIC DNA]</scope>
    <source>
        <strain evidence="2">LQN</strain>
        <tissue evidence="2">Leaf</tissue>
    </source>
</reference>
<protein>
    <recommendedName>
        <fullName evidence="1">DUF4283 domain-containing protein</fullName>
    </recommendedName>
</protein>
<gene>
    <name evidence="2" type="ORF">R3W88_008988</name>
</gene>
<name>A0AAV9MD72_9SOLN</name>
<evidence type="ECO:0000313" key="3">
    <source>
        <dbReference type="Proteomes" id="UP001311915"/>
    </source>
</evidence>
<dbReference type="PANTHER" id="PTHR31286:SF99">
    <property type="entry name" value="DUF4283 DOMAIN-CONTAINING PROTEIN"/>
    <property type="match status" value="1"/>
</dbReference>
<feature type="domain" description="DUF4283" evidence="1">
    <location>
        <begin position="15"/>
        <end position="56"/>
    </location>
</feature>
<organism evidence="2 3">
    <name type="scientific">Solanum pinnatisectum</name>
    <name type="common">tansyleaf nightshade</name>
    <dbReference type="NCBI Taxonomy" id="50273"/>
    <lineage>
        <taxon>Eukaryota</taxon>
        <taxon>Viridiplantae</taxon>
        <taxon>Streptophyta</taxon>
        <taxon>Embryophyta</taxon>
        <taxon>Tracheophyta</taxon>
        <taxon>Spermatophyta</taxon>
        <taxon>Magnoliopsida</taxon>
        <taxon>eudicotyledons</taxon>
        <taxon>Gunneridae</taxon>
        <taxon>Pentapetalae</taxon>
        <taxon>asterids</taxon>
        <taxon>lamiids</taxon>
        <taxon>Solanales</taxon>
        <taxon>Solanaceae</taxon>
        <taxon>Solanoideae</taxon>
        <taxon>Solaneae</taxon>
        <taxon>Solanum</taxon>
    </lineage>
</organism>
<dbReference type="Pfam" id="PF14111">
    <property type="entry name" value="DUF4283"/>
    <property type="match status" value="1"/>
</dbReference>
<evidence type="ECO:0000259" key="1">
    <source>
        <dbReference type="Pfam" id="PF14111"/>
    </source>
</evidence>
<evidence type="ECO:0000313" key="2">
    <source>
        <dbReference type="EMBL" id="KAK4734727.1"/>
    </source>
</evidence>
<proteinExistence type="predicted"/>
<dbReference type="AlphaFoldDB" id="A0AAV9MD72"/>
<keyword evidence="3" id="KW-1185">Reference proteome</keyword>
<accession>A0AAV9MD72</accession>
<dbReference type="Proteomes" id="UP001311915">
    <property type="component" value="Unassembled WGS sequence"/>
</dbReference>
<dbReference type="PANTHER" id="PTHR31286">
    <property type="entry name" value="GLYCINE-RICH CELL WALL STRUCTURAL PROTEIN 1.8-LIKE"/>
    <property type="match status" value="1"/>
</dbReference>
<dbReference type="InterPro" id="IPR040256">
    <property type="entry name" value="At4g02000-like"/>
</dbReference>